<name>A0ACC2V269_9TREE</name>
<gene>
    <name evidence="1" type="ORF">QFC21_006500</name>
</gene>
<dbReference type="EMBL" id="JASBWT010000032">
    <property type="protein sequence ID" value="KAJ9093183.1"/>
    <property type="molecule type" value="Genomic_DNA"/>
</dbReference>
<keyword evidence="2" id="KW-1185">Reference proteome</keyword>
<dbReference type="Proteomes" id="UP001227268">
    <property type="component" value="Unassembled WGS sequence"/>
</dbReference>
<evidence type="ECO:0000313" key="2">
    <source>
        <dbReference type="Proteomes" id="UP001227268"/>
    </source>
</evidence>
<accession>A0ACC2V269</accession>
<organism evidence="1 2">
    <name type="scientific">Naganishia friedmannii</name>
    <dbReference type="NCBI Taxonomy" id="89922"/>
    <lineage>
        <taxon>Eukaryota</taxon>
        <taxon>Fungi</taxon>
        <taxon>Dikarya</taxon>
        <taxon>Basidiomycota</taxon>
        <taxon>Agaricomycotina</taxon>
        <taxon>Tremellomycetes</taxon>
        <taxon>Filobasidiales</taxon>
        <taxon>Filobasidiaceae</taxon>
        <taxon>Naganishia</taxon>
    </lineage>
</organism>
<proteinExistence type="predicted"/>
<reference evidence="1" key="1">
    <citation type="submission" date="2023-04" db="EMBL/GenBank/DDBJ databases">
        <title>Draft Genome sequencing of Naganishia species isolated from polar environments using Oxford Nanopore Technology.</title>
        <authorList>
            <person name="Leo P."/>
            <person name="Venkateswaran K."/>
        </authorList>
    </citation>
    <scope>NUCLEOTIDE SEQUENCE</scope>
    <source>
        <strain evidence="1">MNA-CCFEE 5423</strain>
    </source>
</reference>
<comment type="caution">
    <text evidence="1">The sequence shown here is derived from an EMBL/GenBank/DDBJ whole genome shotgun (WGS) entry which is preliminary data.</text>
</comment>
<evidence type="ECO:0000313" key="1">
    <source>
        <dbReference type="EMBL" id="KAJ9093183.1"/>
    </source>
</evidence>
<sequence length="724" mass="83145">MTKKKPAKQQPAIPFITADDIRSALAVQHSDGLPPWTTPFIEATVFYEQLEVEDAREEERRRQEEFMRGVVTMEMAYDEMKGIVRPPPKVSEEDIRAAYDAVASAKRNSAELLMRHAIELCNGTQVVLFNWLMSVRLKAEKWTEARQYAEKVVALVPFHSATLFQLSTCYEHEREFVKAHTTYKNAMAFLPSHEWPAHKAKLARLKEQSDDMQANIFRGDPLDILPLEVVLEIMFMGMEQDPYFVLKSTWVNKKWRNTLIGTCPELWGTMRLPWKQVRDYSFEDKRRTWSDRAKWKFDRFQIVDMTCAGADKISRALVAKMEPLKRLEVSAISNKALYRLSTRLMYHCNELQQLVVDGGKWQTQEEDSTFSVLHCRFPGTTLSLRTMEIRNVDFRNHDYYRDSDSDAGYEDIFGYALMRTMRARRRGRLGEQYPLLRRLEIEGCLFDTRTSPRYSDSDEEIGWNPDEESEERPPPGPAYKSDPLHAVLRYAENLQDLRIKPDWTHHMFMRQDEPKTKTTLPRLKNAVIPPPSLWGINIVAPNLESLAFAIDDDKARSEAEDDARDLTSLVPTIAESPATIESLVHLAEISFECNLADSISKLEEWLPHLPNVRKLSIRGAPGVTLHRADADLPAKPTHEEILQSLVDHPDWLPKLEHVDLMYCRHPDETVVAFVQGRKVLEGEVGGLKSVVLKGCTTLSDEVCERLKKELKVFSAPSVSSPKGC</sequence>
<protein>
    <submittedName>
        <fullName evidence="1">Uncharacterized protein</fullName>
    </submittedName>
</protein>